<evidence type="ECO:0000256" key="6">
    <source>
        <dbReference type="ARBA" id="ARBA00023163"/>
    </source>
</evidence>
<dbReference type="GO" id="GO:0070847">
    <property type="term" value="C:core mediator complex"/>
    <property type="evidence" value="ECO:0007669"/>
    <property type="project" value="TreeGrafter"/>
</dbReference>
<evidence type="ECO:0000256" key="3">
    <source>
        <dbReference type="ARBA" id="ARBA00019619"/>
    </source>
</evidence>
<feature type="region of interest" description="Disordered" evidence="10">
    <location>
        <begin position="1093"/>
        <end position="1113"/>
    </location>
</feature>
<keyword evidence="4 9" id="KW-0805">Transcription regulation</keyword>
<keyword evidence="13" id="KW-1185">Reference proteome</keyword>
<dbReference type="GO" id="GO:0003712">
    <property type="term" value="F:transcription coregulator activity"/>
    <property type="evidence" value="ECO:0007669"/>
    <property type="project" value="UniProtKB-UniRule"/>
</dbReference>
<evidence type="ECO:0000256" key="9">
    <source>
        <dbReference type="RuleBase" id="RU365082"/>
    </source>
</evidence>
<evidence type="ECO:0000259" key="11">
    <source>
        <dbReference type="Pfam" id="PF08638"/>
    </source>
</evidence>
<sequence>MVADRSMHPARQASPNGRMQNTLSVTSPGASHSKSVKLVLRTTKTTTKGQNDAPPGTPLEVLFQELPPRDFDDQVPLEAIIDRLVQDAYARLVELSDTLPGSAPQSRAREVDHYAVETRKQFIKAYVLSKWAKVAEDVETSMAITQYLVGHNNQLDQAVAALVAIKNSLANARLRNPDIVTAITVLTQPPEFQTTLLPTIIREAFTAEKPLTAAQVKTTLLEMNDVLRLRLRMWEIVPLEWSDYRIDNGRVYFTATSLFTASFSLTGREPHDTWYFVDMEFLFGVGGPSQDHVSAVFPRKPPPHLWAQILPGVNAQLSMHAQLSRPEPPVDGSAATGGNPQESKEVLQAGIVDAPLVRAFNLLQMLSLTYQLEILLHQANQLRSLGWADYLKIEVSGDRRTINIRYWVRTAPYYPLRASSALPSPPMHGGTIVIAILPGASSHQSASSAHESAHPPNLHVDKFARDLEQRCTLEAVRRVAAKKELTVPTLETSDRVENVALTIKWEPEPLALAIQLPAGSFDSEPETVAIDPSNNDCEALIKGSIQRHARTILRHFQTRIQTDAWRRYIADRDGIILIDDNDSPTLRLTLFKDQMLYISIDSRTGRFILRDAGDLAAWERGYRFAPYADGLNSNPALLLDAVFRLRFNTILEAIEHQVTYIGLESYRLPGFSRSELSKFGPGAPGYLFINLASFPSHYIVIIVTEDGFKYALINTTREVADQRSRLVIADLGWLDPEKLGLGPIPNDFTVRADVLREMYAFGCARVSHTRVEQQLKSRGIPYNSIFPKTLAATTSSVQRNRAVPVLRVLARDLWPPPNDCASQSAMGNIKISLMNWWNVKRSRVVTEVKLKSPPPLSLSSSRHRSSAVSGPGLNPNSLVSYDPRSSVVSFVSGDSESSVDEFLAEWDRVQKTLAIARHVAKMSRQKGYEDVKLLSFNLLAIEFLYHSEFVVVVEYIPPVLMLQPGMTPAGTFRASFSRLPSASSEGKAIEIASHLSPRIIEGNEELTRQAVQEFIVLLRATLPVLQELDSIKRNTAMARVKHPSFPSILVLYKGAAWFRIFYNLTYALDIRMLSEGQVAVLDGSFSFFNATKSSTPSSSSASPSSSTSGPNSYLLQPIPRLRDLVESVIDDLAKDKDLRAKLFGPGKPTPVIFSVGNGFRCSNVLAGIAARRLHESVLEVIKENHIII</sequence>
<dbReference type="EMBL" id="MU128997">
    <property type="protein sequence ID" value="KAF9511641.1"/>
    <property type="molecule type" value="Genomic_DNA"/>
</dbReference>
<evidence type="ECO:0000256" key="5">
    <source>
        <dbReference type="ARBA" id="ARBA00023159"/>
    </source>
</evidence>
<evidence type="ECO:0000256" key="7">
    <source>
        <dbReference type="ARBA" id="ARBA00023242"/>
    </source>
</evidence>
<evidence type="ECO:0000256" key="4">
    <source>
        <dbReference type="ARBA" id="ARBA00023015"/>
    </source>
</evidence>
<reference evidence="12" key="1">
    <citation type="journal article" date="2020" name="Nat. Commun.">
        <title>Large-scale genome sequencing of mycorrhizal fungi provides insights into the early evolution of symbiotic traits.</title>
        <authorList>
            <person name="Miyauchi S."/>
            <person name="Kiss E."/>
            <person name="Kuo A."/>
            <person name="Drula E."/>
            <person name="Kohler A."/>
            <person name="Sanchez-Garcia M."/>
            <person name="Morin E."/>
            <person name="Andreopoulos B."/>
            <person name="Barry K.W."/>
            <person name="Bonito G."/>
            <person name="Buee M."/>
            <person name="Carver A."/>
            <person name="Chen C."/>
            <person name="Cichocki N."/>
            <person name="Clum A."/>
            <person name="Culley D."/>
            <person name="Crous P.W."/>
            <person name="Fauchery L."/>
            <person name="Girlanda M."/>
            <person name="Hayes R.D."/>
            <person name="Keri Z."/>
            <person name="LaButti K."/>
            <person name="Lipzen A."/>
            <person name="Lombard V."/>
            <person name="Magnuson J."/>
            <person name="Maillard F."/>
            <person name="Murat C."/>
            <person name="Nolan M."/>
            <person name="Ohm R.A."/>
            <person name="Pangilinan J."/>
            <person name="Pereira M.F."/>
            <person name="Perotto S."/>
            <person name="Peter M."/>
            <person name="Pfister S."/>
            <person name="Riley R."/>
            <person name="Sitrit Y."/>
            <person name="Stielow J.B."/>
            <person name="Szollosi G."/>
            <person name="Zifcakova L."/>
            <person name="Stursova M."/>
            <person name="Spatafora J.W."/>
            <person name="Tedersoo L."/>
            <person name="Vaario L.M."/>
            <person name="Yamada A."/>
            <person name="Yan M."/>
            <person name="Wang P."/>
            <person name="Xu J."/>
            <person name="Bruns T."/>
            <person name="Baldrian P."/>
            <person name="Vilgalys R."/>
            <person name="Dunand C."/>
            <person name="Henrissat B."/>
            <person name="Grigoriev I.V."/>
            <person name="Hibbett D."/>
            <person name="Nagy L.G."/>
            <person name="Martin F.M."/>
        </authorList>
    </citation>
    <scope>NUCLEOTIDE SEQUENCE</scope>
    <source>
        <strain evidence="12">UP504</strain>
    </source>
</reference>
<accession>A0A9P6DQZ7</accession>
<evidence type="ECO:0000256" key="1">
    <source>
        <dbReference type="ARBA" id="ARBA00004123"/>
    </source>
</evidence>
<feature type="compositionally biased region" description="Low complexity" evidence="10">
    <location>
        <begin position="1093"/>
        <end position="1108"/>
    </location>
</feature>
<feature type="region of interest" description="Disordered" evidence="10">
    <location>
        <begin position="321"/>
        <end position="341"/>
    </location>
</feature>
<evidence type="ECO:0000313" key="13">
    <source>
        <dbReference type="Proteomes" id="UP000886523"/>
    </source>
</evidence>
<dbReference type="InterPro" id="IPR013947">
    <property type="entry name" value="Mediator_Med14"/>
</dbReference>
<dbReference type="OrthoDB" id="205099at2759"/>
<keyword evidence="5 9" id="KW-0010">Activator</keyword>
<gene>
    <name evidence="12" type="ORF">BS47DRAFT_1486710</name>
</gene>
<dbReference type="GO" id="GO:0006357">
    <property type="term" value="P:regulation of transcription by RNA polymerase II"/>
    <property type="evidence" value="ECO:0007669"/>
    <property type="project" value="InterPro"/>
</dbReference>
<dbReference type="PANTHER" id="PTHR12809:SF2">
    <property type="entry name" value="MEDIATOR OF RNA POLYMERASE II TRANSCRIPTION SUBUNIT 14"/>
    <property type="match status" value="1"/>
</dbReference>
<evidence type="ECO:0000313" key="12">
    <source>
        <dbReference type="EMBL" id="KAF9511641.1"/>
    </source>
</evidence>
<feature type="domain" description="Mediator complex subunit MED14 N-terminal" evidence="11">
    <location>
        <begin position="74"/>
        <end position="266"/>
    </location>
</feature>
<comment type="caution">
    <text evidence="12">The sequence shown here is derived from an EMBL/GenBank/DDBJ whole genome shotgun (WGS) entry which is preliminary data.</text>
</comment>
<dbReference type="InterPro" id="IPR055122">
    <property type="entry name" value="Med14_N"/>
</dbReference>
<feature type="compositionally biased region" description="Polar residues" evidence="10">
    <location>
        <begin position="13"/>
        <end position="33"/>
    </location>
</feature>
<comment type="function">
    <text evidence="9">Component of the Mediator complex, a coactivator involved in the regulated transcription of nearly all RNA polymerase II-dependent genes. Mediator functions as a bridge to convey information from gene-specific regulatory proteins to the basal RNA polymerase II transcription machinery. Mediator is recruited to promoters by direct interactions with regulatory proteins and serves as a scaffold for the assembly of a functional preinitiation complex with RNA polymerase II and the general transcription factors.</text>
</comment>
<dbReference type="Proteomes" id="UP000886523">
    <property type="component" value="Unassembled WGS sequence"/>
</dbReference>
<evidence type="ECO:0000256" key="10">
    <source>
        <dbReference type="SAM" id="MobiDB-lite"/>
    </source>
</evidence>
<comment type="subunit">
    <text evidence="9">Component of the Mediator complex.</text>
</comment>
<dbReference type="Pfam" id="PF08638">
    <property type="entry name" value="Med14"/>
    <property type="match status" value="1"/>
</dbReference>
<dbReference type="AlphaFoldDB" id="A0A9P6DQZ7"/>
<dbReference type="PANTHER" id="PTHR12809">
    <property type="entry name" value="MEDIATOR COMPLEX SUBUNIT"/>
    <property type="match status" value="1"/>
</dbReference>
<organism evidence="12 13">
    <name type="scientific">Hydnum rufescens UP504</name>
    <dbReference type="NCBI Taxonomy" id="1448309"/>
    <lineage>
        <taxon>Eukaryota</taxon>
        <taxon>Fungi</taxon>
        <taxon>Dikarya</taxon>
        <taxon>Basidiomycota</taxon>
        <taxon>Agaricomycotina</taxon>
        <taxon>Agaricomycetes</taxon>
        <taxon>Cantharellales</taxon>
        <taxon>Hydnaceae</taxon>
        <taxon>Hydnum</taxon>
    </lineage>
</organism>
<evidence type="ECO:0000256" key="2">
    <source>
        <dbReference type="ARBA" id="ARBA00007813"/>
    </source>
</evidence>
<keyword evidence="6 9" id="KW-0804">Transcription</keyword>
<proteinExistence type="inferred from homology"/>
<dbReference type="GO" id="GO:0016592">
    <property type="term" value="C:mediator complex"/>
    <property type="evidence" value="ECO:0007669"/>
    <property type="project" value="UniProtKB-UniRule"/>
</dbReference>
<keyword evidence="7 9" id="KW-0539">Nucleus</keyword>
<feature type="region of interest" description="Disordered" evidence="10">
    <location>
        <begin position="852"/>
        <end position="871"/>
    </location>
</feature>
<protein>
    <recommendedName>
        <fullName evidence="3 9">Mediator of RNA polymerase II transcription subunit 14</fullName>
    </recommendedName>
    <alternativeName>
        <fullName evidence="8 9">Mediator complex subunit 14</fullName>
    </alternativeName>
</protein>
<comment type="similarity">
    <text evidence="2 9">Belongs to the Mediator complex subunit 14 family.</text>
</comment>
<comment type="subcellular location">
    <subcellularLocation>
        <location evidence="1 9">Nucleus</location>
    </subcellularLocation>
</comment>
<name>A0A9P6DQZ7_9AGAM</name>
<feature type="region of interest" description="Disordered" evidence="10">
    <location>
        <begin position="1"/>
        <end position="36"/>
    </location>
</feature>
<evidence type="ECO:0000256" key="8">
    <source>
        <dbReference type="ARBA" id="ARBA00032007"/>
    </source>
</evidence>